<feature type="region of interest" description="Disordered" evidence="1">
    <location>
        <begin position="852"/>
        <end position="885"/>
    </location>
</feature>
<dbReference type="OrthoDB" id="348002at2759"/>
<dbReference type="GeneID" id="25472022"/>
<accession>U6MX37</accession>
<feature type="compositionally biased region" description="Basic and acidic residues" evidence="1">
    <location>
        <begin position="578"/>
        <end position="589"/>
    </location>
</feature>
<reference evidence="3" key="2">
    <citation type="submission" date="2013-10" db="EMBL/GenBank/DDBJ databases">
        <authorList>
            <person name="Aslett M."/>
        </authorList>
    </citation>
    <scope>NUCLEOTIDE SEQUENCE [LARGE SCALE GENOMIC DNA]</scope>
    <source>
        <strain evidence="3">Houghton</strain>
    </source>
</reference>
<feature type="compositionally biased region" description="Low complexity" evidence="1">
    <location>
        <begin position="414"/>
        <end position="427"/>
    </location>
</feature>
<feature type="region of interest" description="Disordered" evidence="1">
    <location>
        <begin position="681"/>
        <end position="766"/>
    </location>
</feature>
<feature type="region of interest" description="Disordered" evidence="1">
    <location>
        <begin position="351"/>
        <end position="372"/>
    </location>
</feature>
<evidence type="ECO:0008006" key="5">
    <source>
        <dbReference type="Google" id="ProtNLM"/>
    </source>
</evidence>
<keyword evidence="2" id="KW-0812">Transmembrane</keyword>
<feature type="transmembrane region" description="Helical" evidence="2">
    <location>
        <begin position="1061"/>
        <end position="1082"/>
    </location>
</feature>
<keyword evidence="4" id="KW-1185">Reference proteome</keyword>
<feature type="compositionally biased region" description="Basic and acidic residues" evidence="1">
    <location>
        <begin position="485"/>
        <end position="501"/>
    </location>
</feature>
<dbReference type="Proteomes" id="UP000030754">
    <property type="component" value="Unassembled WGS sequence"/>
</dbReference>
<proteinExistence type="predicted"/>
<keyword evidence="2" id="KW-0472">Membrane</keyword>
<feature type="compositionally biased region" description="Low complexity" evidence="1">
    <location>
        <begin position="125"/>
        <end position="136"/>
    </location>
</feature>
<evidence type="ECO:0000313" key="4">
    <source>
        <dbReference type="Proteomes" id="UP000030754"/>
    </source>
</evidence>
<sequence length="1545" mass="168360">MYSFTTSPRMSTGRHENVGGRVRPPVLAVPVREASPSRYSSGNAGDGGELKRESRRTVSSAARVQRPLPSGSEAPTSPAFMKLLSQRSPKTPQSQRSRSPSVMSQLSGRRRVSSPTIAARAWLGSSSDTASQSQASLARANGDSERCFQSREQNAASSQEYAILTRSRGTSIRRKSREDHDEPEEKRGQSSSWQGHRGHKPSHKSSKRKEGAMLVPREKSASEVPSSACRPPPRQLISPRRLPPPTFEKILLGLVDADFASTTGDADVFGAERAKETAFPETQQEDDCTSVSVSADPPEIVIDPAPISSSSTPCSTFRQPLEKKVENQKDGLIPEHYLYIPPLRLCASSAEEGRPVPALRKSSEDESQVSVREDRRHIATLFSLEAAESVAQKTRLQEQLKATSPFRLAELGCSSSSSQSEGIEISGPPGKSKRRQRSTLLETIVREHDWEDQEQILQDNIHIYADQQEAGEDAGESESPPPLIEDNKEWEVFASDGDLKGEATVVVPTGTGSPHTSDKESPKSVEAERPGLNSSKRPGEHGNEDIPGSFDAVWGRSDRSAQSRTGAPSKDSQSDDENDHHELFSADSEDQKIRRMADFLGISPLHSVDRDIMSEVTSRIAFAEDASVSSSDERGNAQDDLSAALSPECLEVDGIYEGVTMLRLGDPTEWEVRFSTDDCCSNSPCESPFNNKEPALSSTPEADGELCKEYAGDESAETEEAEQAEEHNHYTQGVEPSGQLPEAPPSLAGPFSQERSTPSDQSRMNSYSSAQLVYINASDKSRPPSESGGATVRVSSELHHGAALAVDTRLNSLQSVKSDDLQTNLPVTRRCLSLALQGQKVTFQKQRGILEKDNTVTPAESATGSDSTAGEWADRTANPVHGSTSSNFLGESEYIVFEESQDEKLPPKVQRLRVTTRAEPHLVVSAKQVPGATLRRPSQCDKLHTAEDSVKADAWQESSTMPAHETAADEVDGLQTSRQTSGSLCEVDLSEPSKACSSSVSSLQNPDPMPNRSVESIEAVNRAIVGYAFGRRLHVLIVACLLLAVLAMVVVIYLFDGERGPRFFVGFAVALSFILSLCVGAIQLTASLLKWRALKCSVDLDLRQCIFSALQRLRPESDARDPSVEGLEERGRLLRLVCSSFVDLITQGSPSLCISNSLEKRFILANSFAGLVAAGFIAGLSAEDIRLPPMDEGHSLHFFSSLKPLLHRQDLCLTAMSIRGLPAFLRSDLMSARIVWQFPNGASLQRFKGFRTGQRALLALTTTPKAVNHSGVTSSRTLYLNLIWCGCRAVPEEICIPISFEHACYESADAWSVPTKLESNLWEQRNAPGFVSDQQRPQDVLCTILAMLQGDLTGSFLKSETRRYLSEPETPSFASREYPLVLKISLSVLSAERWWHFGPSRLRNAGSAISCCPLVYGGGKSFKGADMEKPLSPNAKQQEECSLPEPKSMGSKASVTVGPWKVKSQSLRSQSPLRAVQLHKVTTQPLEMFVEESDPHCAAKSSVRSSAAAAPSECASLWLLFTSEDQREAFMLCVQKALSACQTEG</sequence>
<feature type="compositionally biased region" description="Basic and acidic residues" evidence="1">
    <location>
        <begin position="176"/>
        <end position="188"/>
    </location>
</feature>
<dbReference type="EMBL" id="HG723525">
    <property type="protein sequence ID" value="CDJ66290.1"/>
    <property type="molecule type" value="Genomic_DNA"/>
</dbReference>
<feature type="region of interest" description="Disordered" evidence="1">
    <location>
        <begin position="411"/>
        <end position="439"/>
    </location>
</feature>
<feature type="region of interest" description="Disordered" evidence="1">
    <location>
        <begin position="623"/>
        <end position="642"/>
    </location>
</feature>
<reference evidence="3" key="1">
    <citation type="submission" date="2013-10" db="EMBL/GenBank/DDBJ databases">
        <title>Genomic analysis of the causative agents of coccidiosis in chickens.</title>
        <authorList>
            <person name="Reid A.J."/>
            <person name="Blake D."/>
            <person name="Billington K."/>
            <person name="Browne H."/>
            <person name="Dunn M."/>
            <person name="Hung S."/>
            <person name="Kawahara F."/>
            <person name="Miranda-Saavedra D."/>
            <person name="Mourier T."/>
            <person name="Nagra H."/>
            <person name="Otto T.D."/>
            <person name="Rawlings N."/>
            <person name="Sanchez A."/>
            <person name="Sanders M."/>
            <person name="Subramaniam C."/>
            <person name="Tay Y."/>
            <person name="Dear P."/>
            <person name="Doerig C."/>
            <person name="Gruber A."/>
            <person name="Parkinson J."/>
            <person name="Shirley M."/>
            <person name="Wan K.L."/>
            <person name="Berriman M."/>
            <person name="Tomley F."/>
            <person name="Pain A."/>
        </authorList>
    </citation>
    <scope>NUCLEOTIDE SEQUENCE [LARGE SCALE GENOMIC DNA]</scope>
    <source>
        <strain evidence="3">Houghton</strain>
    </source>
</reference>
<keyword evidence="2" id="KW-1133">Transmembrane helix</keyword>
<feature type="compositionally biased region" description="Polar residues" evidence="1">
    <location>
        <begin position="150"/>
        <end position="160"/>
    </location>
</feature>
<feature type="compositionally biased region" description="Low complexity" evidence="1">
    <location>
        <begin position="19"/>
        <end position="32"/>
    </location>
</feature>
<feature type="compositionally biased region" description="Polar residues" evidence="1">
    <location>
        <begin position="307"/>
        <end position="318"/>
    </location>
</feature>
<feature type="compositionally biased region" description="Polar residues" evidence="1">
    <location>
        <begin position="855"/>
        <end position="868"/>
    </location>
</feature>
<feature type="compositionally biased region" description="Acidic residues" evidence="1">
    <location>
        <begin position="712"/>
        <end position="723"/>
    </location>
</feature>
<feature type="compositionally biased region" description="Polar residues" evidence="1">
    <location>
        <begin position="681"/>
        <end position="700"/>
    </location>
</feature>
<feature type="compositionally biased region" description="Polar residues" evidence="1">
    <location>
        <begin position="753"/>
        <end position="766"/>
    </location>
</feature>
<evidence type="ECO:0000256" key="1">
    <source>
        <dbReference type="SAM" id="MobiDB-lite"/>
    </source>
</evidence>
<feature type="region of interest" description="Disordered" evidence="1">
    <location>
        <begin position="955"/>
        <end position="975"/>
    </location>
</feature>
<feature type="region of interest" description="Disordered" evidence="1">
    <location>
        <begin position="1428"/>
        <end position="1453"/>
    </location>
</feature>
<feature type="transmembrane region" description="Helical" evidence="2">
    <location>
        <begin position="1033"/>
        <end position="1055"/>
    </location>
</feature>
<dbReference type="RefSeq" id="XP_013434758.1">
    <property type="nucleotide sequence ID" value="XM_013579304.1"/>
</dbReference>
<evidence type="ECO:0000256" key="2">
    <source>
        <dbReference type="SAM" id="Phobius"/>
    </source>
</evidence>
<protein>
    <recommendedName>
        <fullName evidence="5">Transmembrane protein</fullName>
    </recommendedName>
</protein>
<feature type="region of interest" description="Disordered" evidence="1">
    <location>
        <begin position="1"/>
        <end position="243"/>
    </location>
</feature>
<feature type="compositionally biased region" description="Basic residues" evidence="1">
    <location>
        <begin position="196"/>
        <end position="207"/>
    </location>
</feature>
<feature type="region of interest" description="Disordered" evidence="1">
    <location>
        <begin position="276"/>
        <end position="319"/>
    </location>
</feature>
<feature type="compositionally biased region" description="Polar residues" evidence="1">
    <location>
        <begin position="85"/>
        <end position="107"/>
    </location>
</feature>
<dbReference type="VEuPathDB" id="ToxoDB:ENH_00018490"/>
<feature type="region of interest" description="Disordered" evidence="1">
    <location>
        <begin position="457"/>
        <end position="589"/>
    </location>
</feature>
<feature type="compositionally biased region" description="Polar residues" evidence="1">
    <location>
        <begin position="1"/>
        <end position="10"/>
    </location>
</feature>
<name>U6MX37_9EIME</name>
<feature type="compositionally biased region" description="Basic and acidic residues" evidence="1">
    <location>
        <begin position="208"/>
        <end position="221"/>
    </location>
</feature>
<gene>
    <name evidence="3" type="ORF">ENH_00018490</name>
</gene>
<evidence type="ECO:0000313" key="3">
    <source>
        <dbReference type="EMBL" id="CDJ66290.1"/>
    </source>
</evidence>
<feature type="compositionally biased region" description="Basic and acidic residues" evidence="1">
    <location>
        <begin position="516"/>
        <end position="529"/>
    </location>
</feature>
<organism evidence="3 4">
    <name type="scientific">Eimeria necatrix</name>
    <dbReference type="NCBI Taxonomy" id="51315"/>
    <lineage>
        <taxon>Eukaryota</taxon>
        <taxon>Sar</taxon>
        <taxon>Alveolata</taxon>
        <taxon>Apicomplexa</taxon>
        <taxon>Conoidasida</taxon>
        <taxon>Coccidia</taxon>
        <taxon>Eucoccidiorida</taxon>
        <taxon>Eimeriorina</taxon>
        <taxon>Eimeriidae</taxon>
        <taxon>Eimeria</taxon>
    </lineage>
</organism>